<protein>
    <submittedName>
        <fullName evidence="5">Enolase C-terminal domain-like protein</fullName>
    </submittedName>
</protein>
<reference evidence="6" key="1">
    <citation type="journal article" date="2019" name="Int. J. Syst. Evol. Microbiol.">
        <title>The Global Catalogue of Microorganisms (GCM) 10K type strain sequencing project: providing services to taxonomists for standard genome sequencing and annotation.</title>
        <authorList>
            <consortium name="The Broad Institute Genomics Platform"/>
            <consortium name="The Broad Institute Genome Sequencing Center for Infectious Disease"/>
            <person name="Wu L."/>
            <person name="Ma J."/>
        </authorList>
    </citation>
    <scope>NUCLEOTIDE SEQUENCE [LARGE SCALE GENOMIC DNA]</scope>
    <source>
        <strain evidence="6">CGMCC 1.12371</strain>
    </source>
</reference>
<proteinExistence type="predicted"/>
<dbReference type="SFLD" id="SFLDG00179">
    <property type="entry name" value="mandelate_racemase"/>
    <property type="match status" value="1"/>
</dbReference>
<dbReference type="Gene3D" id="3.30.390.10">
    <property type="entry name" value="Enolase-like, N-terminal domain"/>
    <property type="match status" value="1"/>
</dbReference>
<dbReference type="RefSeq" id="WP_382218977.1">
    <property type="nucleotide sequence ID" value="NZ_JBHTCA010000001.1"/>
</dbReference>
<dbReference type="Pfam" id="PF02746">
    <property type="entry name" value="MR_MLE_N"/>
    <property type="match status" value="1"/>
</dbReference>
<name>A0ABW2QE71_9BURK</name>
<evidence type="ECO:0000259" key="4">
    <source>
        <dbReference type="SMART" id="SM00922"/>
    </source>
</evidence>
<dbReference type="Proteomes" id="UP001596501">
    <property type="component" value="Unassembled WGS sequence"/>
</dbReference>
<evidence type="ECO:0000313" key="6">
    <source>
        <dbReference type="Proteomes" id="UP001596501"/>
    </source>
</evidence>
<dbReference type="Gene3D" id="3.20.20.120">
    <property type="entry name" value="Enolase-like C-terminal domain"/>
    <property type="match status" value="1"/>
</dbReference>
<dbReference type="SMART" id="SM00922">
    <property type="entry name" value="MR_MLE"/>
    <property type="match status" value="1"/>
</dbReference>
<feature type="domain" description="Mandelate racemase/muconate lactonizing enzyme C-terminal" evidence="4">
    <location>
        <begin position="145"/>
        <end position="242"/>
    </location>
</feature>
<sequence length="359" mass="38328">MSPLTLRDIRARAVIVPLARPIRTASGAIEASPLVLLDVLTEEGVTGRAYLFAYTPLMLKPLMALVEQVTPVLKGQPMVPLALQQRLEKTFRLLGLQGLLGMLVSSLDMAFWDALGQAVGQPVVRLLGGEPRPVRAYDSWGLIDPARDAAALEASVAQGFTAIKFKLGGGSLAHDLATVRAVRTIVGEGVALMVDYNQSLEPVEAVRRVRALEAFDLAWVEEPVAAEDLAGHARVRAATSLPIQTGENWWFPRAAEQALSAGACDRMMPDLMKIGGITGWLSVIGLARAASMPVSSHLFIEASAHVLAVTPTCDWLEFMDFGAPVLQEPCVPVNGAVTARGPGLGMAWNEDVVARCLVA</sequence>
<evidence type="ECO:0000313" key="5">
    <source>
        <dbReference type="EMBL" id="MFC7407384.1"/>
    </source>
</evidence>
<dbReference type="Pfam" id="PF13378">
    <property type="entry name" value="MR_MLE_C"/>
    <property type="match status" value="1"/>
</dbReference>
<organism evidence="5 6">
    <name type="scientific">Hydrogenophaga atypica</name>
    <dbReference type="NCBI Taxonomy" id="249409"/>
    <lineage>
        <taxon>Bacteria</taxon>
        <taxon>Pseudomonadati</taxon>
        <taxon>Pseudomonadota</taxon>
        <taxon>Betaproteobacteria</taxon>
        <taxon>Burkholderiales</taxon>
        <taxon>Comamonadaceae</taxon>
        <taxon>Hydrogenophaga</taxon>
    </lineage>
</organism>
<accession>A0ABW2QE71</accession>
<dbReference type="SFLD" id="SFLDS00001">
    <property type="entry name" value="Enolase"/>
    <property type="match status" value="1"/>
</dbReference>
<dbReference type="PANTHER" id="PTHR13794:SF58">
    <property type="entry name" value="MITOCHONDRIAL ENOLASE SUPERFAMILY MEMBER 1"/>
    <property type="match status" value="1"/>
</dbReference>
<dbReference type="PROSITE" id="PS00909">
    <property type="entry name" value="MR_MLE_2"/>
    <property type="match status" value="1"/>
</dbReference>
<comment type="cofactor">
    <cofactor evidence="1">
        <name>Mg(2+)</name>
        <dbReference type="ChEBI" id="CHEBI:18420"/>
    </cofactor>
</comment>
<dbReference type="InterPro" id="IPR029065">
    <property type="entry name" value="Enolase_C-like"/>
</dbReference>
<dbReference type="SUPFAM" id="SSF51604">
    <property type="entry name" value="Enolase C-terminal domain-like"/>
    <property type="match status" value="1"/>
</dbReference>
<keyword evidence="2" id="KW-0479">Metal-binding</keyword>
<keyword evidence="3" id="KW-0460">Magnesium</keyword>
<dbReference type="InterPro" id="IPR036849">
    <property type="entry name" value="Enolase-like_C_sf"/>
</dbReference>
<evidence type="ECO:0000256" key="2">
    <source>
        <dbReference type="ARBA" id="ARBA00022723"/>
    </source>
</evidence>
<dbReference type="InterPro" id="IPR013341">
    <property type="entry name" value="Mandelate_racemase_N_dom"/>
</dbReference>
<evidence type="ECO:0000256" key="3">
    <source>
        <dbReference type="ARBA" id="ARBA00022842"/>
    </source>
</evidence>
<keyword evidence="6" id="KW-1185">Reference proteome</keyword>
<dbReference type="InterPro" id="IPR029017">
    <property type="entry name" value="Enolase-like_N"/>
</dbReference>
<evidence type="ECO:0000256" key="1">
    <source>
        <dbReference type="ARBA" id="ARBA00001946"/>
    </source>
</evidence>
<dbReference type="InterPro" id="IPR013342">
    <property type="entry name" value="Mandelate_racemase_C"/>
</dbReference>
<dbReference type="InterPro" id="IPR046945">
    <property type="entry name" value="RHMD-like"/>
</dbReference>
<dbReference type="PANTHER" id="PTHR13794">
    <property type="entry name" value="ENOLASE SUPERFAMILY, MANDELATE RACEMASE"/>
    <property type="match status" value="1"/>
</dbReference>
<dbReference type="InterPro" id="IPR018110">
    <property type="entry name" value="Mandel_Rmase/mucon_lact_enz_CS"/>
</dbReference>
<dbReference type="EMBL" id="JBHTCA010000001">
    <property type="protein sequence ID" value="MFC7407384.1"/>
    <property type="molecule type" value="Genomic_DNA"/>
</dbReference>
<dbReference type="SUPFAM" id="SSF54826">
    <property type="entry name" value="Enolase N-terminal domain-like"/>
    <property type="match status" value="1"/>
</dbReference>
<comment type="caution">
    <text evidence="5">The sequence shown here is derived from an EMBL/GenBank/DDBJ whole genome shotgun (WGS) entry which is preliminary data.</text>
</comment>
<gene>
    <name evidence="5" type="ORF">ACFQPB_00775</name>
</gene>